<reference evidence="2" key="1">
    <citation type="journal article" date="2011" name="Nature">
        <title>Genome sequence and analysis of the tuber crop potato.</title>
        <authorList>
            <consortium name="The Potato Genome Sequencing Consortium"/>
        </authorList>
    </citation>
    <scope>NUCLEOTIDE SEQUENCE [LARGE SCALE GENOMIC DNA]</scope>
    <source>
        <strain evidence="2">cv. DM1-3 516 R44</strain>
    </source>
</reference>
<sequence length="83" mass="8978">MCVVVNKLKRKTTTISVHLNATPNFLPVYGVFIKYLVTDVRPTPSASVYASSSKVISQSNALFLGEGGDGLFPSPARQMARFS</sequence>
<organism evidence="1 2">
    <name type="scientific">Solanum tuberosum</name>
    <name type="common">Potato</name>
    <dbReference type="NCBI Taxonomy" id="4113"/>
    <lineage>
        <taxon>Eukaryota</taxon>
        <taxon>Viridiplantae</taxon>
        <taxon>Streptophyta</taxon>
        <taxon>Embryophyta</taxon>
        <taxon>Tracheophyta</taxon>
        <taxon>Spermatophyta</taxon>
        <taxon>Magnoliopsida</taxon>
        <taxon>eudicotyledons</taxon>
        <taxon>Gunneridae</taxon>
        <taxon>Pentapetalae</taxon>
        <taxon>asterids</taxon>
        <taxon>lamiids</taxon>
        <taxon>Solanales</taxon>
        <taxon>Solanaceae</taxon>
        <taxon>Solanoideae</taxon>
        <taxon>Solaneae</taxon>
        <taxon>Solanum</taxon>
    </lineage>
</organism>
<evidence type="ECO:0000313" key="2">
    <source>
        <dbReference type="Proteomes" id="UP000011115"/>
    </source>
</evidence>
<dbReference type="Proteomes" id="UP000011115">
    <property type="component" value="Unassembled WGS sequence"/>
</dbReference>
<dbReference type="AlphaFoldDB" id="M1D2S1"/>
<name>M1D2S1_SOLTU</name>
<dbReference type="EnsemblPlants" id="PGSC0003DMT400079954">
    <property type="protein sequence ID" value="PGSC0003DMT400079954"/>
    <property type="gene ID" value="PGSC0003DMG401031134"/>
</dbReference>
<evidence type="ECO:0000313" key="1">
    <source>
        <dbReference type="EnsemblPlants" id="PGSC0003DMT400079954"/>
    </source>
</evidence>
<reference evidence="1" key="2">
    <citation type="submission" date="2015-06" db="UniProtKB">
        <authorList>
            <consortium name="EnsemblPlants"/>
        </authorList>
    </citation>
    <scope>IDENTIFICATION</scope>
    <source>
        <strain evidence="1">DM1-3 516 R44</strain>
    </source>
</reference>
<accession>M1D2S1</accession>
<protein>
    <submittedName>
        <fullName evidence="1">Uncharacterized protein</fullName>
    </submittedName>
</protein>
<dbReference type="Gramene" id="PGSC0003DMT400079954">
    <property type="protein sequence ID" value="PGSC0003DMT400079954"/>
    <property type="gene ID" value="PGSC0003DMG401031134"/>
</dbReference>
<keyword evidence="2" id="KW-1185">Reference proteome</keyword>
<dbReference type="PaxDb" id="4113-PGSC0003DMT400079954"/>
<proteinExistence type="predicted"/>
<dbReference type="InParanoid" id="M1D2S1"/>
<dbReference type="HOGENOM" id="CLU_2547038_0_0_1"/>